<evidence type="ECO:0000313" key="3">
    <source>
        <dbReference type="EMBL" id="OPX18250.1"/>
    </source>
</evidence>
<dbReference type="Gene3D" id="3.40.50.1860">
    <property type="match status" value="2"/>
</dbReference>
<dbReference type="SUPFAM" id="SSF53681">
    <property type="entry name" value="Aspartate/glutamate racemase"/>
    <property type="match status" value="2"/>
</dbReference>
<dbReference type="Proteomes" id="UP000191663">
    <property type="component" value="Unassembled WGS sequence"/>
</dbReference>
<dbReference type="InterPro" id="IPR004380">
    <property type="entry name" value="Asp_race"/>
</dbReference>
<dbReference type="InterPro" id="IPR001920">
    <property type="entry name" value="Asp/Glu_race"/>
</dbReference>
<dbReference type="InterPro" id="IPR015942">
    <property type="entry name" value="Asp/Glu/hydantoin_racemase"/>
</dbReference>
<dbReference type="Pfam" id="PF01177">
    <property type="entry name" value="Asp_Glu_race"/>
    <property type="match status" value="1"/>
</dbReference>
<evidence type="ECO:0008006" key="5">
    <source>
        <dbReference type="Google" id="ProtNLM"/>
    </source>
</evidence>
<evidence type="ECO:0000256" key="1">
    <source>
        <dbReference type="ARBA" id="ARBA00007847"/>
    </source>
</evidence>
<protein>
    <recommendedName>
        <fullName evidence="5">Aspartate racemase</fullName>
    </recommendedName>
</protein>
<dbReference type="AlphaFoldDB" id="A0A1V4QFV5"/>
<evidence type="ECO:0000313" key="4">
    <source>
        <dbReference type="Proteomes" id="UP000191663"/>
    </source>
</evidence>
<proteinExistence type="inferred from homology"/>
<dbReference type="GO" id="GO:0047661">
    <property type="term" value="F:amino-acid racemase activity"/>
    <property type="evidence" value="ECO:0007669"/>
    <property type="project" value="InterPro"/>
</dbReference>
<gene>
    <name evidence="3" type="ORF">BXT86_02010</name>
</gene>
<sequence>MKTVGVLGGMGPLATVDFLNRLVKLTPVHKDQEHIKLIIYMNPQIPDRTRAIMKKGKSPTTELKKSLRFLENSGADFIVIPCVTVHFWLNEARKAVRIPVLDIVELVITNIKKKKGIKRVGILATTGTLSTEILQRPLLDLGYQVIIPEREIQKNLVMKTIYGIKKGKPNREMKPLFRKSCTHLIKKGAQLIILACTELPILYSGFRSSIPILDINELLALETIKYAGKKGIEKEDVTLNSFQGLKRC</sequence>
<dbReference type="NCBIfam" id="TIGR00035">
    <property type="entry name" value="asp_race"/>
    <property type="match status" value="1"/>
</dbReference>
<keyword evidence="2" id="KW-0413">Isomerase</keyword>
<comment type="similarity">
    <text evidence="1">Belongs to the aspartate/glutamate racemases family.</text>
</comment>
<comment type="caution">
    <text evidence="3">The sequence shown here is derived from an EMBL/GenBank/DDBJ whole genome shotgun (WGS) entry which is preliminary data.</text>
</comment>
<dbReference type="PANTHER" id="PTHR21198">
    <property type="entry name" value="GLUTAMATE RACEMASE"/>
    <property type="match status" value="1"/>
</dbReference>
<dbReference type="InterPro" id="IPR033134">
    <property type="entry name" value="Asp/Glu_racemase_AS_2"/>
</dbReference>
<accession>A0A1V4QFV5</accession>
<dbReference type="EMBL" id="MUKB01000026">
    <property type="protein sequence ID" value="OPX18250.1"/>
    <property type="molecule type" value="Genomic_DNA"/>
</dbReference>
<organism evidence="3 4">
    <name type="scientific">candidate division WOR-3 bacterium 4484_100</name>
    <dbReference type="NCBI Taxonomy" id="1936077"/>
    <lineage>
        <taxon>Bacteria</taxon>
        <taxon>Bacteria division WOR-3</taxon>
    </lineage>
</organism>
<dbReference type="PANTHER" id="PTHR21198:SF7">
    <property type="entry name" value="ASPARTATE-GLUTAMATE RACEMASE FAMILY"/>
    <property type="match status" value="1"/>
</dbReference>
<dbReference type="PROSITE" id="PS00924">
    <property type="entry name" value="ASP_GLU_RACEMASE_2"/>
    <property type="match status" value="1"/>
</dbReference>
<evidence type="ECO:0000256" key="2">
    <source>
        <dbReference type="ARBA" id="ARBA00023235"/>
    </source>
</evidence>
<reference evidence="4" key="1">
    <citation type="submission" date="2017-01" db="EMBL/GenBank/DDBJ databases">
        <title>Novel pathways for hydrocarbon cycling and metabolic interdependencies in hydrothermal sediment communities.</title>
        <authorList>
            <person name="Dombrowski N."/>
            <person name="Seitz K."/>
            <person name="Teske A."/>
            <person name="Baker B."/>
        </authorList>
    </citation>
    <scope>NUCLEOTIDE SEQUENCE [LARGE SCALE GENOMIC DNA]</scope>
</reference>
<name>A0A1V4QFV5_UNCW3</name>